<evidence type="ECO:0000313" key="10">
    <source>
        <dbReference type="EMBL" id="AZS17596.1"/>
    </source>
</evidence>
<dbReference type="NCBIfam" id="TIGR02492">
    <property type="entry name" value="flgK_ends"/>
    <property type="match status" value="1"/>
</dbReference>
<dbReference type="GO" id="GO:0044780">
    <property type="term" value="P:bacterial-type flagellum assembly"/>
    <property type="evidence" value="ECO:0007669"/>
    <property type="project" value="InterPro"/>
</dbReference>
<name>A0A3S9V4V6_9BACL</name>
<feature type="domain" description="Flagellar hook-associated protein FlgK helical" evidence="9">
    <location>
        <begin position="104"/>
        <end position="315"/>
    </location>
</feature>
<dbReference type="SUPFAM" id="SSF64518">
    <property type="entry name" value="Phase 1 flagellin"/>
    <property type="match status" value="1"/>
</dbReference>
<evidence type="ECO:0000256" key="1">
    <source>
        <dbReference type="ARBA" id="ARBA00004365"/>
    </source>
</evidence>
<proteinExistence type="inferred from homology"/>
<evidence type="ECO:0000256" key="6">
    <source>
        <dbReference type="ARBA" id="ARBA00023143"/>
    </source>
</evidence>
<keyword evidence="10" id="KW-0966">Cell projection</keyword>
<evidence type="ECO:0000313" key="11">
    <source>
        <dbReference type="Proteomes" id="UP000270678"/>
    </source>
</evidence>
<dbReference type="AlphaFoldDB" id="A0A3S9V4V6"/>
<evidence type="ECO:0000259" key="9">
    <source>
        <dbReference type="Pfam" id="PF22638"/>
    </source>
</evidence>
<dbReference type="EMBL" id="CP034346">
    <property type="protein sequence ID" value="AZS17596.1"/>
    <property type="molecule type" value="Genomic_DNA"/>
</dbReference>
<dbReference type="InterPro" id="IPR053927">
    <property type="entry name" value="FlgK_helical"/>
</dbReference>
<dbReference type="InterPro" id="IPR002371">
    <property type="entry name" value="FlgK"/>
</dbReference>
<keyword evidence="5 7" id="KW-0964">Secreted</keyword>
<dbReference type="RefSeq" id="WP_127003283.1">
    <property type="nucleotide sequence ID" value="NZ_CP034346.1"/>
</dbReference>
<dbReference type="InterPro" id="IPR010930">
    <property type="entry name" value="Flg_bb/hook_C_dom"/>
</dbReference>
<keyword evidence="10" id="KW-0969">Cilium</keyword>
<evidence type="ECO:0000256" key="2">
    <source>
        <dbReference type="ARBA" id="ARBA00004613"/>
    </source>
</evidence>
<dbReference type="GO" id="GO:0009424">
    <property type="term" value="C:bacterial-type flagellum hook"/>
    <property type="evidence" value="ECO:0007669"/>
    <property type="project" value="UniProtKB-UniRule"/>
</dbReference>
<protein>
    <recommendedName>
        <fullName evidence="4 7">Flagellar hook-associated protein 1</fullName>
        <shortName evidence="7">HAP1</shortName>
    </recommendedName>
</protein>
<keyword evidence="11" id="KW-1185">Reference proteome</keyword>
<dbReference type="GO" id="GO:0005198">
    <property type="term" value="F:structural molecule activity"/>
    <property type="evidence" value="ECO:0007669"/>
    <property type="project" value="UniProtKB-UniRule"/>
</dbReference>
<dbReference type="Pfam" id="PF22638">
    <property type="entry name" value="FlgK_D1"/>
    <property type="match status" value="1"/>
</dbReference>
<dbReference type="PANTHER" id="PTHR30033:SF1">
    <property type="entry name" value="FLAGELLAR HOOK-ASSOCIATED PROTEIN 1"/>
    <property type="match status" value="1"/>
</dbReference>
<gene>
    <name evidence="7 10" type="primary">flgK</name>
    <name evidence="10" type="ORF">EI981_26300</name>
</gene>
<dbReference type="Proteomes" id="UP000270678">
    <property type="component" value="Chromosome"/>
</dbReference>
<dbReference type="PANTHER" id="PTHR30033">
    <property type="entry name" value="FLAGELLAR HOOK-ASSOCIATED PROTEIN 1"/>
    <property type="match status" value="1"/>
</dbReference>
<comment type="similarity">
    <text evidence="3 7">Belongs to the flagella basal body rod proteins family.</text>
</comment>
<dbReference type="OrthoDB" id="9802553at2"/>
<dbReference type="GO" id="GO:0005576">
    <property type="term" value="C:extracellular region"/>
    <property type="evidence" value="ECO:0007669"/>
    <property type="project" value="UniProtKB-SubCell"/>
</dbReference>
<evidence type="ECO:0000259" key="8">
    <source>
        <dbReference type="Pfam" id="PF06429"/>
    </source>
</evidence>
<evidence type="ECO:0000256" key="3">
    <source>
        <dbReference type="ARBA" id="ARBA00009677"/>
    </source>
</evidence>
<feature type="domain" description="Flagellar basal-body/hook protein C-terminal" evidence="8">
    <location>
        <begin position="479"/>
        <end position="518"/>
    </location>
</feature>
<organism evidence="10 11">
    <name type="scientific">Paenibacillus lutimineralis</name>
    <dbReference type="NCBI Taxonomy" id="2707005"/>
    <lineage>
        <taxon>Bacteria</taxon>
        <taxon>Bacillati</taxon>
        <taxon>Bacillota</taxon>
        <taxon>Bacilli</taxon>
        <taxon>Bacillales</taxon>
        <taxon>Paenibacillaceae</taxon>
        <taxon>Paenibacillus</taxon>
    </lineage>
</organism>
<evidence type="ECO:0000256" key="5">
    <source>
        <dbReference type="ARBA" id="ARBA00022525"/>
    </source>
</evidence>
<dbReference type="KEGG" id="plut:EI981_26300"/>
<dbReference type="Pfam" id="PF06429">
    <property type="entry name" value="Flg_bbr_C"/>
    <property type="match status" value="1"/>
</dbReference>
<keyword evidence="6 7" id="KW-0975">Bacterial flagellum</keyword>
<accession>A0A3S9V4V6</accession>
<reference evidence="11" key="1">
    <citation type="submission" date="2018-12" db="EMBL/GenBank/DDBJ databases">
        <title>Complete genome sequence of Paenibacillus sp. MBLB1234.</title>
        <authorList>
            <person name="Nam Y.-D."/>
            <person name="Kang J."/>
            <person name="Chung W.-H."/>
            <person name="Park Y.S."/>
        </authorList>
    </citation>
    <scope>NUCLEOTIDE SEQUENCE [LARGE SCALE GENOMIC DNA]</scope>
    <source>
        <strain evidence="11">MBLB1234</strain>
    </source>
</reference>
<comment type="subcellular location">
    <subcellularLocation>
        <location evidence="1 7">Bacterial flagellum</location>
    </subcellularLocation>
    <subcellularLocation>
        <location evidence="2 7">Secreted</location>
    </subcellularLocation>
</comment>
<sequence>MTSTFHGIETSKRALFVNTTSMQTLGHNIANAGTDGYSRQRVNQTEARPIWAMGMTKSQQPGQIGTGVEYGSITRIRDSFLDTQFRRENQYLGSWEVLNSTMVSIQNILNEPSGSGLSKVMDDFWNSWETLNSDPSLLSARVAVAGAASNLVDTLQHVGESLTNLTNDINASIDKKVQEANNIIDNIARLNVLIRDNESFGDHANDYRDQRDLLIDKLSTIVDVQYTENEVGVVSITAAGVQLLDGGDEPAAYLTAANAATATAGQLNGYNASLQETQLIRDQLNAMVSTLATGDVKVTLSNGYVTSNVMTALNDVTLSDGTVVTAGQNIPAGSQIASPMEIMVKGFNGLHELGYTLTEPTTSGIPFFVSNSGSFTIDDIKVNPEILKDTNKIAASSKFESKNGINVAIRGNSDIANTLTSLRDALFTFPSDLTSLSKGSTDDYFRALVGDLGIRASNTERNFDNQQGLADNLQIQRQSVSGVSLDEEFADMIRFQQAYNAAARNMTTVDEMLDRVINQMGVVGR</sequence>
<evidence type="ECO:0000256" key="7">
    <source>
        <dbReference type="RuleBase" id="RU362065"/>
    </source>
</evidence>
<dbReference type="PRINTS" id="PR01005">
    <property type="entry name" value="FLGHOOKAP1"/>
</dbReference>
<keyword evidence="10" id="KW-0282">Flagellum</keyword>
<evidence type="ECO:0000256" key="4">
    <source>
        <dbReference type="ARBA" id="ARBA00016244"/>
    </source>
</evidence>